<dbReference type="Proteomes" id="UP000887579">
    <property type="component" value="Unplaced"/>
</dbReference>
<organism evidence="1 2">
    <name type="scientific">Panagrolaimus sp. ES5</name>
    <dbReference type="NCBI Taxonomy" id="591445"/>
    <lineage>
        <taxon>Eukaryota</taxon>
        <taxon>Metazoa</taxon>
        <taxon>Ecdysozoa</taxon>
        <taxon>Nematoda</taxon>
        <taxon>Chromadorea</taxon>
        <taxon>Rhabditida</taxon>
        <taxon>Tylenchina</taxon>
        <taxon>Panagrolaimomorpha</taxon>
        <taxon>Panagrolaimoidea</taxon>
        <taxon>Panagrolaimidae</taxon>
        <taxon>Panagrolaimus</taxon>
    </lineage>
</organism>
<reference evidence="2" key="1">
    <citation type="submission" date="2022-11" db="UniProtKB">
        <authorList>
            <consortium name="WormBaseParasite"/>
        </authorList>
    </citation>
    <scope>IDENTIFICATION</scope>
</reference>
<name>A0AC34G8D3_9BILA</name>
<evidence type="ECO:0000313" key="1">
    <source>
        <dbReference type="Proteomes" id="UP000887579"/>
    </source>
</evidence>
<accession>A0AC34G8D3</accession>
<protein>
    <submittedName>
        <fullName evidence="2">Uncharacterized protein</fullName>
    </submittedName>
</protein>
<proteinExistence type="predicted"/>
<evidence type="ECO:0000313" key="2">
    <source>
        <dbReference type="WBParaSite" id="ES5_v2.g26010.t1"/>
    </source>
</evidence>
<sequence length="69" mass="8124">MAYVSAILYNLFHKKLNYVQRIRAMSDAVKMAQYMAYLIAVTYEANAKYLNVEDVKDFGKLEKYKTIFN</sequence>
<dbReference type="WBParaSite" id="ES5_v2.g26010.t1">
    <property type="protein sequence ID" value="ES5_v2.g26010.t1"/>
    <property type="gene ID" value="ES5_v2.g26010"/>
</dbReference>